<proteinExistence type="predicted"/>
<evidence type="ECO:0000313" key="1">
    <source>
        <dbReference type="EMBL" id="CAG8846553.1"/>
    </source>
</evidence>
<dbReference type="EMBL" id="CAJVQC010151831">
    <property type="protein sequence ID" value="CAG8846553.1"/>
    <property type="molecule type" value="Genomic_DNA"/>
</dbReference>
<organism evidence="1 2">
    <name type="scientific">Racocetra persica</name>
    <dbReference type="NCBI Taxonomy" id="160502"/>
    <lineage>
        <taxon>Eukaryota</taxon>
        <taxon>Fungi</taxon>
        <taxon>Fungi incertae sedis</taxon>
        <taxon>Mucoromycota</taxon>
        <taxon>Glomeromycotina</taxon>
        <taxon>Glomeromycetes</taxon>
        <taxon>Diversisporales</taxon>
        <taxon>Gigasporaceae</taxon>
        <taxon>Racocetra</taxon>
    </lineage>
</organism>
<gene>
    <name evidence="1" type="ORF">RPERSI_LOCUS34198</name>
</gene>
<evidence type="ECO:0000313" key="2">
    <source>
        <dbReference type="Proteomes" id="UP000789920"/>
    </source>
</evidence>
<dbReference type="Proteomes" id="UP000789920">
    <property type="component" value="Unassembled WGS sequence"/>
</dbReference>
<keyword evidence="2" id="KW-1185">Reference proteome</keyword>
<name>A0ACA9ST38_9GLOM</name>
<reference evidence="1" key="1">
    <citation type="submission" date="2021-06" db="EMBL/GenBank/DDBJ databases">
        <authorList>
            <person name="Kallberg Y."/>
            <person name="Tangrot J."/>
            <person name="Rosling A."/>
        </authorList>
    </citation>
    <scope>NUCLEOTIDE SEQUENCE</scope>
    <source>
        <strain evidence="1">MA461A</strain>
    </source>
</reference>
<sequence length="61" mass="7322">LASQSWSRVRLSILRKFEQSKDLEARYLINLLDNIIPLVLDFYLIIFRSGNWVAYKEAMFR</sequence>
<feature type="non-terminal residue" evidence="1">
    <location>
        <position position="1"/>
    </location>
</feature>
<accession>A0ACA9ST38</accession>
<feature type="non-terminal residue" evidence="1">
    <location>
        <position position="61"/>
    </location>
</feature>
<comment type="caution">
    <text evidence="1">The sequence shown here is derived from an EMBL/GenBank/DDBJ whole genome shotgun (WGS) entry which is preliminary data.</text>
</comment>
<protein>
    <submittedName>
        <fullName evidence="1">33842_t:CDS:1</fullName>
    </submittedName>
</protein>